<evidence type="ECO:0000256" key="1">
    <source>
        <dbReference type="ARBA" id="ARBA00010815"/>
    </source>
</evidence>
<dbReference type="GO" id="GO:0032259">
    <property type="term" value="P:methylation"/>
    <property type="evidence" value="ECO:0007669"/>
    <property type="project" value="UniProtKB-KW"/>
</dbReference>
<feature type="domain" description="DUF7884" evidence="7">
    <location>
        <begin position="48"/>
        <end position="119"/>
    </location>
</feature>
<evidence type="ECO:0000256" key="6">
    <source>
        <dbReference type="PIRSR" id="PIRSR003085-1"/>
    </source>
</evidence>
<evidence type="ECO:0000256" key="4">
    <source>
        <dbReference type="ARBA" id="ARBA00022691"/>
    </source>
</evidence>
<evidence type="ECO:0000256" key="5">
    <source>
        <dbReference type="ARBA" id="ARBA00023098"/>
    </source>
</evidence>
<name>A0A4R2RTJ0_9FIRM</name>
<reference evidence="8 9" key="1">
    <citation type="submission" date="2019-03" db="EMBL/GenBank/DDBJ databases">
        <title>Genomic Encyclopedia of Type Strains, Phase IV (KMG-IV): sequencing the most valuable type-strain genomes for metagenomic binning, comparative biology and taxonomic classification.</title>
        <authorList>
            <person name="Goeker M."/>
        </authorList>
    </citation>
    <scope>NUCLEOTIDE SEQUENCE [LARGE SCALE GENOMIC DNA]</scope>
    <source>
        <strain evidence="8 9">DSM 11170</strain>
    </source>
</reference>
<dbReference type="EMBL" id="SLXT01000022">
    <property type="protein sequence ID" value="TCP62455.1"/>
    <property type="molecule type" value="Genomic_DNA"/>
</dbReference>
<comment type="caution">
    <text evidence="8">The sequence shown here is derived from an EMBL/GenBank/DDBJ whole genome shotgun (WGS) entry which is preliminary data.</text>
</comment>
<keyword evidence="4" id="KW-0949">S-adenosyl-L-methionine</keyword>
<evidence type="ECO:0000313" key="9">
    <source>
        <dbReference type="Proteomes" id="UP000294813"/>
    </source>
</evidence>
<keyword evidence="5" id="KW-0443">Lipid metabolism</keyword>
<proteinExistence type="inferred from homology"/>
<dbReference type="InterPro" id="IPR057206">
    <property type="entry name" value="DUF7884"/>
</dbReference>
<dbReference type="GO" id="GO:0008610">
    <property type="term" value="P:lipid biosynthetic process"/>
    <property type="evidence" value="ECO:0007669"/>
    <property type="project" value="InterPro"/>
</dbReference>
<dbReference type="Pfam" id="PF02353">
    <property type="entry name" value="CMAS"/>
    <property type="match status" value="1"/>
</dbReference>
<organism evidence="8 9">
    <name type="scientific">Heliophilum fasciatum</name>
    <dbReference type="NCBI Taxonomy" id="35700"/>
    <lineage>
        <taxon>Bacteria</taxon>
        <taxon>Bacillati</taxon>
        <taxon>Bacillota</taxon>
        <taxon>Clostridia</taxon>
        <taxon>Eubacteriales</taxon>
        <taxon>Heliobacteriaceae</taxon>
        <taxon>Heliophilum</taxon>
    </lineage>
</organism>
<dbReference type="Pfam" id="PF25371">
    <property type="entry name" value="DUF7884"/>
    <property type="match status" value="1"/>
</dbReference>
<evidence type="ECO:0000313" key="8">
    <source>
        <dbReference type="EMBL" id="TCP62455.1"/>
    </source>
</evidence>
<dbReference type="Proteomes" id="UP000294813">
    <property type="component" value="Unassembled WGS sequence"/>
</dbReference>
<gene>
    <name evidence="8" type="ORF">EDD73_12225</name>
</gene>
<dbReference type="InterPro" id="IPR003333">
    <property type="entry name" value="CMAS"/>
</dbReference>
<feature type="active site" evidence="6">
    <location>
        <position position="396"/>
    </location>
</feature>
<dbReference type="PANTHER" id="PTHR43667">
    <property type="entry name" value="CYCLOPROPANE-FATTY-ACYL-PHOSPHOLIPID SYNTHASE"/>
    <property type="match status" value="1"/>
</dbReference>
<dbReference type="CDD" id="cd02440">
    <property type="entry name" value="AdoMet_MTases"/>
    <property type="match status" value="1"/>
</dbReference>
<keyword evidence="9" id="KW-1185">Reference proteome</keyword>
<dbReference type="GO" id="GO:0008168">
    <property type="term" value="F:methyltransferase activity"/>
    <property type="evidence" value="ECO:0007669"/>
    <property type="project" value="UniProtKB-KW"/>
</dbReference>
<dbReference type="Gene3D" id="3.40.50.150">
    <property type="entry name" value="Vaccinia Virus protein VP39"/>
    <property type="match status" value="1"/>
</dbReference>
<dbReference type="AlphaFoldDB" id="A0A4R2RTJ0"/>
<evidence type="ECO:0000256" key="3">
    <source>
        <dbReference type="ARBA" id="ARBA00022679"/>
    </source>
</evidence>
<keyword evidence="2" id="KW-0489">Methyltransferase</keyword>
<dbReference type="SUPFAM" id="SSF53335">
    <property type="entry name" value="S-adenosyl-L-methionine-dependent methyltransferases"/>
    <property type="match status" value="1"/>
</dbReference>
<dbReference type="InterPro" id="IPR050723">
    <property type="entry name" value="CFA/CMAS"/>
</dbReference>
<dbReference type="PANTHER" id="PTHR43667:SF1">
    <property type="entry name" value="CYCLOPROPANE-FATTY-ACYL-PHOSPHOLIPID SYNTHASE"/>
    <property type="match status" value="1"/>
</dbReference>
<evidence type="ECO:0000259" key="7">
    <source>
        <dbReference type="Pfam" id="PF25371"/>
    </source>
</evidence>
<dbReference type="InterPro" id="IPR029063">
    <property type="entry name" value="SAM-dependent_MTases_sf"/>
</dbReference>
<protein>
    <submittedName>
        <fullName evidence="8">Cyclopropane-fatty-acyl-phospholipid synthase</fullName>
    </submittedName>
</protein>
<evidence type="ECO:0000256" key="2">
    <source>
        <dbReference type="ARBA" id="ARBA00022603"/>
    </source>
</evidence>
<dbReference type="PIRSF" id="PIRSF003085">
    <property type="entry name" value="CMAS"/>
    <property type="match status" value="1"/>
</dbReference>
<comment type="similarity">
    <text evidence="1">Belongs to the CFA/CMAS family.</text>
</comment>
<keyword evidence="3" id="KW-0808">Transferase</keyword>
<accession>A0A4R2RTJ0</accession>
<sequence length="429" mass="49559">MPVSTENRDASEPTGFIEAPPMSRASKYVFERTGELEKKMLHTLCGYIEQGAFEVLFWDGTEEKYGEGPSFFKLMIRDRSVIGKLVKNPALVFGEAYTDGLIELDGQIDDVVRLLYLNKRLLDKITLGRTGQKINSLLRKVSIEKQKKDVQHHYDLGNDFFSLWLDPTMSYSCAYFQTPQDSLEQAQLQKIDYTLQKLQLQPGQRLLDIGSGWGWLIIRAAQHYGVKATGITVSHEQFAKAKQRIEEMQLEHLVDVKLMDYRELAKTGVHFDRIVSVGMFEHVGQVGMPLYMTAVKDMLTPGGVSLLHTITYTTEGPTNPWVEKYIFPGSYIPTLRETIWMLPDYDFHLLDVESLRIHYAMTLDRWAENFEQSLEQVREKYDDRFIRMWRMYLQSCAGSFRHSGLAVHQILFSKGLNNHLRLTREYTSV</sequence>